<dbReference type="PANTHER" id="PTHR48078">
    <property type="entry name" value="THREONINE DEHYDRATASE, MITOCHONDRIAL-RELATED"/>
    <property type="match status" value="1"/>
</dbReference>
<keyword evidence="8 12" id="KW-0663">Pyridoxal phosphate</keyword>
<evidence type="ECO:0000256" key="4">
    <source>
        <dbReference type="ARBA" id="ARBA00013028"/>
    </source>
</evidence>
<evidence type="ECO:0000256" key="3">
    <source>
        <dbReference type="ARBA" id="ARBA00005517"/>
    </source>
</evidence>
<dbReference type="PIRSF" id="PIRSF038945">
    <property type="entry name" value="Thr_synthase"/>
    <property type="match status" value="1"/>
</dbReference>
<dbReference type="AlphaFoldDB" id="A0A2R7Y760"/>
<dbReference type="InterPro" id="IPR036052">
    <property type="entry name" value="TrpB-like_PALP_sf"/>
</dbReference>
<dbReference type="InterPro" id="IPR050147">
    <property type="entry name" value="Ser/Thr_Dehydratase"/>
</dbReference>
<evidence type="ECO:0000256" key="9">
    <source>
        <dbReference type="ARBA" id="ARBA00023239"/>
    </source>
</evidence>
<comment type="catalytic activity">
    <reaction evidence="10 12">
        <text>O-phospho-L-homoserine + H2O = L-threonine + phosphate</text>
        <dbReference type="Rhea" id="RHEA:10840"/>
        <dbReference type="ChEBI" id="CHEBI:15377"/>
        <dbReference type="ChEBI" id="CHEBI:43474"/>
        <dbReference type="ChEBI" id="CHEBI:57590"/>
        <dbReference type="ChEBI" id="CHEBI:57926"/>
        <dbReference type="EC" id="4.2.3.1"/>
    </reaction>
</comment>
<dbReference type="InterPro" id="IPR026260">
    <property type="entry name" value="Thr_Synthase_bac/arc"/>
</dbReference>
<comment type="cofactor">
    <cofactor evidence="1 12 13">
        <name>pyridoxal 5'-phosphate</name>
        <dbReference type="ChEBI" id="CHEBI:597326"/>
    </cofactor>
</comment>
<organism evidence="16 17">
    <name type="scientific">Zestosphaera tikiterensis</name>
    <dbReference type="NCBI Taxonomy" id="1973259"/>
    <lineage>
        <taxon>Archaea</taxon>
        <taxon>Thermoproteota</taxon>
        <taxon>Thermoprotei</taxon>
        <taxon>Desulfurococcales</taxon>
        <taxon>Desulfurococcaceae</taxon>
        <taxon>Zestosphaera</taxon>
    </lineage>
</organism>
<dbReference type="GO" id="GO:0003941">
    <property type="term" value="F:L-serine ammonia-lyase activity"/>
    <property type="evidence" value="ECO:0007669"/>
    <property type="project" value="TreeGrafter"/>
</dbReference>
<dbReference type="GO" id="GO:0030170">
    <property type="term" value="F:pyridoxal phosphate binding"/>
    <property type="evidence" value="ECO:0007669"/>
    <property type="project" value="InterPro"/>
</dbReference>
<evidence type="ECO:0000256" key="12">
    <source>
        <dbReference type="PIRNR" id="PIRNR038945"/>
    </source>
</evidence>
<protein>
    <recommendedName>
        <fullName evidence="5 11">Threonine synthase</fullName>
        <ecNumber evidence="4 11">4.2.3.1</ecNumber>
    </recommendedName>
</protein>
<comment type="similarity">
    <text evidence="3 12">Belongs to the threonine synthase family.</text>
</comment>
<feature type="binding site" evidence="13">
    <location>
        <position position="385"/>
    </location>
    <ligand>
        <name>pyridoxal 5'-phosphate</name>
        <dbReference type="ChEBI" id="CHEBI:597326"/>
    </ligand>
</feature>
<sequence length="427" mass="47527">MSKYITYLKCSRCSRTYTYDEKPLLCLNGDLGRLDIYYDLEALKEFYNREYVSSKPLLSQWKYFDLLPPRHEFNIVTLNEGATPLVKAVRLSEKLGLKNLWLKDETRNPTASYKDRGMSVSVSVAKEFGFNKLVTASSGNAAAALAAYAARAGMEVYAFVIEQAGYGKIAQLLFYGAKVVKVRGLGKEDPTVKMMRLTYERFGFFPSPSFGPFNPYQIEGSKTISYEVIEQLGWNVPEWVFVPVGAASLLTGVWKGFEDYYSLGLINEKPRLFAVQSTGNPPFVRAFKEGQDPFNIRPWDKPHTIAWGLEDPYPWDGDAGLQALKSTRGHADEVPDSLIIEAMKLLARYEGIFAEPSGAASLAGLLKAIDDGIIDKSDEVVVLVTGHGLKDPDVVKEVVGDAPLINPDLRELTDVMLKHYGVKLNSS</sequence>
<dbReference type="Gene3D" id="3.40.50.1100">
    <property type="match status" value="2"/>
</dbReference>
<evidence type="ECO:0000256" key="1">
    <source>
        <dbReference type="ARBA" id="ARBA00001933"/>
    </source>
</evidence>
<name>A0A2R7Y760_9CREN</name>
<feature type="binding site" evidence="13">
    <location>
        <position position="140"/>
    </location>
    <ligand>
        <name>pyridoxal 5'-phosphate</name>
        <dbReference type="ChEBI" id="CHEBI:597326"/>
    </ligand>
</feature>
<dbReference type="NCBIfam" id="TIGR00260">
    <property type="entry name" value="thrC"/>
    <property type="match status" value="1"/>
</dbReference>
<dbReference type="GO" id="GO:0004794">
    <property type="term" value="F:threonine deaminase activity"/>
    <property type="evidence" value="ECO:0007669"/>
    <property type="project" value="TreeGrafter"/>
</dbReference>
<dbReference type="NCBIfam" id="NF006050">
    <property type="entry name" value="PRK08197.1"/>
    <property type="match status" value="1"/>
</dbReference>
<evidence type="ECO:0000256" key="5">
    <source>
        <dbReference type="ARBA" id="ARBA00018679"/>
    </source>
</evidence>
<keyword evidence="9 12" id="KW-0456">Lyase</keyword>
<evidence type="ECO:0000313" key="17">
    <source>
        <dbReference type="Proteomes" id="UP000244093"/>
    </source>
</evidence>
<comment type="caution">
    <text evidence="16">The sequence shown here is derived from an EMBL/GenBank/DDBJ whole genome shotgun (WGS) entry which is preliminary data.</text>
</comment>
<keyword evidence="7 12" id="KW-0791">Threonine biosynthesis</keyword>
<dbReference type="CDD" id="cd01563">
    <property type="entry name" value="Thr-synth_1"/>
    <property type="match status" value="1"/>
</dbReference>
<evidence type="ECO:0000256" key="14">
    <source>
        <dbReference type="PIRSR" id="PIRSR038945-2"/>
    </source>
</evidence>
<comment type="pathway">
    <text evidence="2 12">Amino-acid biosynthesis; L-threonine biosynthesis; L-threonine from L-aspartate: step 5/5.</text>
</comment>
<evidence type="ECO:0000256" key="10">
    <source>
        <dbReference type="ARBA" id="ARBA00049144"/>
    </source>
</evidence>
<dbReference type="Pfam" id="PF00291">
    <property type="entry name" value="PALP"/>
    <property type="match status" value="1"/>
</dbReference>
<evidence type="ECO:0000313" key="16">
    <source>
        <dbReference type="EMBL" id="PUA33316.1"/>
    </source>
</evidence>
<accession>A0A2R7Y760</accession>
<dbReference type="EC" id="4.2.3.1" evidence="4 11"/>
<dbReference type="GO" id="GO:0004795">
    <property type="term" value="F:threonine synthase activity"/>
    <property type="evidence" value="ECO:0007669"/>
    <property type="project" value="UniProtKB-UniRule"/>
</dbReference>
<dbReference type="InterPro" id="IPR004450">
    <property type="entry name" value="Thr_synthase-like"/>
</dbReference>
<dbReference type="EMBL" id="NBVN01000002">
    <property type="protein sequence ID" value="PUA33316.1"/>
    <property type="molecule type" value="Genomic_DNA"/>
</dbReference>
<dbReference type="GO" id="GO:0009088">
    <property type="term" value="P:threonine biosynthetic process"/>
    <property type="evidence" value="ECO:0007669"/>
    <property type="project" value="UniProtKB-UniRule"/>
</dbReference>
<dbReference type="UniPathway" id="UPA00050">
    <property type="reaction ID" value="UER00065"/>
</dbReference>
<evidence type="ECO:0000256" key="13">
    <source>
        <dbReference type="PIRSR" id="PIRSR038945-1"/>
    </source>
</evidence>
<dbReference type="GO" id="GO:0009097">
    <property type="term" value="P:isoleucine biosynthetic process"/>
    <property type="evidence" value="ECO:0007669"/>
    <property type="project" value="TreeGrafter"/>
</dbReference>
<dbReference type="PROSITE" id="PS00165">
    <property type="entry name" value="DEHYDRATASE_SER_THR"/>
    <property type="match status" value="1"/>
</dbReference>
<comment type="function">
    <text evidence="12">Catalyzes the gamma-elimination of phosphate from L-phosphohomoserine and the beta-addition of water to produce L-threonine.</text>
</comment>
<evidence type="ECO:0000256" key="2">
    <source>
        <dbReference type="ARBA" id="ARBA00004979"/>
    </source>
</evidence>
<proteinExistence type="inferred from homology"/>
<feature type="domain" description="Tryptophan synthase beta chain-like PALP" evidence="15">
    <location>
        <begin position="76"/>
        <end position="386"/>
    </location>
</feature>
<evidence type="ECO:0000256" key="7">
    <source>
        <dbReference type="ARBA" id="ARBA00022697"/>
    </source>
</evidence>
<gene>
    <name evidence="16" type="ORF">B7O98_02485</name>
</gene>
<dbReference type="InterPro" id="IPR000634">
    <property type="entry name" value="Ser/Thr_deHydtase_PyrdxlP-BS"/>
</dbReference>
<keyword evidence="6 12" id="KW-0028">Amino-acid biosynthesis</keyword>
<dbReference type="Proteomes" id="UP000244093">
    <property type="component" value="Unassembled WGS sequence"/>
</dbReference>
<dbReference type="SUPFAM" id="SSF53686">
    <property type="entry name" value="Tryptophan synthase beta subunit-like PLP-dependent enzymes"/>
    <property type="match status" value="1"/>
</dbReference>
<evidence type="ECO:0000259" key="15">
    <source>
        <dbReference type="Pfam" id="PF00291"/>
    </source>
</evidence>
<dbReference type="InterPro" id="IPR001926">
    <property type="entry name" value="TrpB-like_PALP"/>
</dbReference>
<dbReference type="PANTHER" id="PTHR48078:SF6">
    <property type="entry name" value="L-THREONINE DEHYDRATASE CATABOLIC TDCB"/>
    <property type="match status" value="1"/>
</dbReference>
<evidence type="ECO:0000256" key="6">
    <source>
        <dbReference type="ARBA" id="ARBA00022605"/>
    </source>
</evidence>
<reference evidence="16 17" key="1">
    <citation type="journal article" date="2018" name="Syst. Appl. Microbiol.">
        <title>A new symbiotic nanoarchaeote (Candidatus Nanoclepta minutus) and its host (Zestosphaera tikiterensis gen. nov., sp. nov.) from a New Zealand hot spring.</title>
        <authorList>
            <person name="St John E."/>
            <person name="Liu Y."/>
            <person name="Podar M."/>
            <person name="Stott M.B."/>
            <person name="Meneghin J."/>
            <person name="Chen Z."/>
            <person name="Lagutin K."/>
            <person name="Mitchell K."/>
            <person name="Reysenbach A.L."/>
        </authorList>
    </citation>
    <scope>NUCLEOTIDE SEQUENCE [LARGE SCALE GENOMIC DNA]</scope>
    <source>
        <strain evidence="16">NZ3</strain>
    </source>
</reference>
<dbReference type="GO" id="GO:0006567">
    <property type="term" value="P:L-threonine catabolic process"/>
    <property type="evidence" value="ECO:0007669"/>
    <property type="project" value="TreeGrafter"/>
</dbReference>
<feature type="modified residue" description="N6-(pyridoxal phosphate)lysine" evidence="14">
    <location>
        <position position="114"/>
    </location>
</feature>
<evidence type="ECO:0000256" key="11">
    <source>
        <dbReference type="NCBIfam" id="TIGR00260"/>
    </source>
</evidence>
<evidence type="ECO:0000256" key="8">
    <source>
        <dbReference type="ARBA" id="ARBA00022898"/>
    </source>
</evidence>
<dbReference type="GO" id="GO:0006565">
    <property type="term" value="P:L-serine catabolic process"/>
    <property type="evidence" value="ECO:0007669"/>
    <property type="project" value="TreeGrafter"/>
</dbReference>